<feature type="transmembrane region" description="Helical" evidence="6">
    <location>
        <begin position="1143"/>
        <end position="1161"/>
    </location>
</feature>
<evidence type="ECO:0000313" key="9">
    <source>
        <dbReference type="Proteomes" id="UP001187531"/>
    </source>
</evidence>
<dbReference type="SUPFAM" id="SSF48371">
    <property type="entry name" value="ARM repeat"/>
    <property type="match status" value="3"/>
</dbReference>
<feature type="transmembrane region" description="Helical" evidence="6">
    <location>
        <begin position="1256"/>
        <end position="1271"/>
    </location>
</feature>
<dbReference type="Proteomes" id="UP001187531">
    <property type="component" value="Unassembled WGS sequence"/>
</dbReference>
<comment type="caution">
    <text evidence="8">The sequence shown here is derived from an EMBL/GenBank/DDBJ whole genome shotgun (WGS) entry which is preliminary data.</text>
</comment>
<evidence type="ECO:0000256" key="3">
    <source>
        <dbReference type="ARBA" id="ARBA00022989"/>
    </source>
</evidence>
<feature type="transmembrane region" description="Helical" evidence="6">
    <location>
        <begin position="1167"/>
        <end position="1188"/>
    </location>
</feature>
<keyword evidence="9" id="KW-1185">Reference proteome</keyword>
<evidence type="ECO:0000256" key="6">
    <source>
        <dbReference type="SAM" id="Phobius"/>
    </source>
</evidence>
<dbReference type="PANTHER" id="PTHR20952">
    <property type="entry name" value="ADP-RIBOSYLATION-LIKE FACTOR 6-INTERACTING PROTEIN"/>
    <property type="match status" value="1"/>
</dbReference>
<feature type="region of interest" description="Disordered" evidence="5">
    <location>
        <begin position="1"/>
        <end position="29"/>
    </location>
</feature>
<evidence type="ECO:0000313" key="8">
    <source>
        <dbReference type="EMBL" id="KAK2711918.1"/>
    </source>
</evidence>
<feature type="region of interest" description="Disordered" evidence="5">
    <location>
        <begin position="49"/>
        <end position="76"/>
    </location>
</feature>
<proteinExistence type="predicted"/>
<accession>A0AA88HN26</accession>
<dbReference type="GO" id="GO:0005783">
    <property type="term" value="C:endoplasmic reticulum"/>
    <property type="evidence" value="ECO:0007669"/>
    <property type="project" value="UniProtKB-ARBA"/>
</dbReference>
<dbReference type="InterPro" id="IPR016024">
    <property type="entry name" value="ARM-type_fold"/>
</dbReference>
<dbReference type="InterPro" id="IPR057282">
    <property type="entry name" value="RETREG1-3-like_RHD"/>
</dbReference>
<gene>
    <name evidence="8" type="ORF">QYM36_012891</name>
</gene>
<keyword evidence="3 6" id="KW-1133">Transmembrane helix</keyword>
<reference evidence="8" key="1">
    <citation type="submission" date="2023-07" db="EMBL/GenBank/DDBJ databases">
        <title>Chromosome-level genome assembly of Artemia franciscana.</title>
        <authorList>
            <person name="Jo E."/>
        </authorList>
    </citation>
    <scope>NUCLEOTIDE SEQUENCE</scope>
    <source>
        <tissue evidence="8">Whole body</tissue>
    </source>
</reference>
<evidence type="ECO:0000259" key="7">
    <source>
        <dbReference type="PROSITE" id="PS51366"/>
    </source>
</evidence>
<comment type="subcellular location">
    <subcellularLocation>
        <location evidence="1">Membrane</location>
        <topology evidence="1">Multi-pass membrane protein</topology>
    </subcellularLocation>
</comment>
<evidence type="ECO:0000256" key="2">
    <source>
        <dbReference type="ARBA" id="ARBA00022692"/>
    </source>
</evidence>
<protein>
    <recommendedName>
        <fullName evidence="7">MI domain-containing protein</fullName>
    </recommendedName>
</protein>
<evidence type="ECO:0000256" key="5">
    <source>
        <dbReference type="SAM" id="MobiDB-lite"/>
    </source>
</evidence>
<feature type="domain" description="MI" evidence="7">
    <location>
        <begin position="781"/>
        <end position="912"/>
    </location>
</feature>
<evidence type="ECO:0000256" key="1">
    <source>
        <dbReference type="ARBA" id="ARBA00004141"/>
    </source>
</evidence>
<dbReference type="PROSITE" id="PS51366">
    <property type="entry name" value="MI"/>
    <property type="match status" value="2"/>
</dbReference>
<dbReference type="Gene3D" id="1.25.40.180">
    <property type="match status" value="3"/>
</dbReference>
<dbReference type="InterPro" id="IPR003891">
    <property type="entry name" value="Initiation_fac_eIF4g_MI"/>
</dbReference>
<feature type="domain" description="MI" evidence="7">
    <location>
        <begin position="445"/>
        <end position="576"/>
    </location>
</feature>
<organism evidence="8 9">
    <name type="scientific">Artemia franciscana</name>
    <name type="common">Brine shrimp</name>
    <name type="synonym">Artemia sanfranciscana</name>
    <dbReference type="NCBI Taxonomy" id="6661"/>
    <lineage>
        <taxon>Eukaryota</taxon>
        <taxon>Metazoa</taxon>
        <taxon>Ecdysozoa</taxon>
        <taxon>Arthropoda</taxon>
        <taxon>Crustacea</taxon>
        <taxon>Branchiopoda</taxon>
        <taxon>Anostraca</taxon>
        <taxon>Artemiidae</taxon>
        <taxon>Artemia</taxon>
    </lineage>
</organism>
<keyword evidence="4 6" id="KW-0472">Membrane</keyword>
<sequence>MSYQGRNKKQAFGIKSSKSLNDDDCQQFTTPPRIINISTKIPSKFETKQENAWIPPSKRKDVNQSSPPETVCPMSKEATPTRDWKTLLLRYMNNIAERLFDEYSAKVIQICEKLCKDDFVDAIEVICTKGIESSNKIQMTCIGLLKSIKKDPRTAKQFNDCLEVIYGKYFCRKSKRQVTLHSIKQKMSEQITTGDQYESHEVKINTFEENILIFYGNILKENLICNEFGRKIANQLIDMKQDIAIRKACIFIEHAGKQFSKNNRQLIFAIQKYEKESQLPLRDKFKIMNLTDLVEKKWKIDLSQDDIIVTSKVPKHSSIEGAETGANKNQNPFILETISSRAPLSTASALETEPTENEIITVGGSKKPVEKHLAKKKRAIQSYKSKKMSTNSKLPRSDAVALKVDETSCKGGPTSVITKASSVENYKEKAVIFENTSSTASLSKTSEKDWKTVLRSFLSDITSASYDRFSTKIFELVSQFGKEDLEVAIDIICSVGAKSGEDVNIFSNLLKSLRIQTSKVKNFDLEAYLGSLNKKCHAIKIGEEPKPLLNMNDSEFFGTLLKEGLISASNGKEVIEQMIKSKQDSSIARSCKFLTCAGKNFAEQNKHIITDLEILLENPNLLSNTKNHVLRLIDLALDSWMISFDLDEEEIISPDKRISQESNCNISAITSHDQVKPSSSDKLPALETEPTENEIATVGGSKKPVEKHLAKKKRAIQSYKSKKMSTNSKLPRSDAVALKVDEKSCKGGSTSVITKASSVENYKEKAVIFENTSSTASLSKTSEKDWKTVLRSFLSEITSASYDRFSTKIFELVSQFGKEDLEVAIDVICSVGAKSGEDVNIFSNLLKSLRIQTSKVKNFDLEAYLGSLNKKCHAIKIGEEPKPLLNMNDSEFFGTLLKEGLISASNGKEVIEQMIKSKQDSSIARSCKFLTCAGKNFAEQNKHIITDLEILLENPNLLSNTKNHVLRLIDLALDSWMISFDLDEEEIISPDKRISQESNCNISAITSHDQVKSSSNDKLSALEAELTENKIVTIGYSENPAQKVARKKIPSQSQIPSDDPFEQHQDLTKTFVDTPNKISKDFEVLQEPNPVSNKSYVKKLIYGGSVLLAELRARKLKKSLEHWKEILLALQAALMWERPWSPFMLLTTVSGFFGAVVYFNLSVLTTLSVLGLLITSLDWFIPLVAAAIRNPENWSGIEERKVESLCENIIIAQDEAVAFINALLAIRENRPTMYYAFLSSILLTGAWVGALANNTLLAYFMCCILILLPGLRQHHVFERLFILGVGAFANVVRKSSPPNAMKVKRN</sequence>
<evidence type="ECO:0000256" key="4">
    <source>
        <dbReference type="ARBA" id="ARBA00023136"/>
    </source>
</evidence>
<dbReference type="EMBL" id="JAVRJZ010000016">
    <property type="protein sequence ID" value="KAK2711918.1"/>
    <property type="molecule type" value="Genomic_DNA"/>
</dbReference>
<dbReference type="InterPro" id="IPR052114">
    <property type="entry name" value="ER_autophagy_membrane_reg"/>
</dbReference>
<dbReference type="Pfam" id="PF24456">
    <property type="entry name" value="RHD_RETREG1-3"/>
    <property type="match status" value="1"/>
</dbReference>
<name>A0AA88HN26_ARTSF</name>
<keyword evidence="2 6" id="KW-0812">Transmembrane</keyword>
<dbReference type="GO" id="GO:0016020">
    <property type="term" value="C:membrane"/>
    <property type="evidence" value="ECO:0007669"/>
    <property type="project" value="UniProtKB-SubCell"/>
</dbReference>
<dbReference type="PANTHER" id="PTHR20952:SF0">
    <property type="entry name" value="ADP-RIBOSYLATION FACTOR-LIKE PROTEIN 6-INTERACTING PROTEIN 1"/>
    <property type="match status" value="1"/>
</dbReference>